<accession>A0A822Y4P1</accession>
<dbReference type="AlphaFoldDB" id="A0A822Y4P1"/>
<keyword evidence="1" id="KW-0812">Transmembrane</keyword>
<name>A0A822Y4P1_NELNU</name>
<dbReference type="PANTHER" id="PTHR34189">
    <property type="entry name" value="TRANSMEMBRANE PROTEIN"/>
    <property type="match status" value="1"/>
</dbReference>
<comment type="caution">
    <text evidence="2">The sequence shown here is derived from an EMBL/GenBank/DDBJ whole genome shotgun (WGS) entry which is preliminary data.</text>
</comment>
<proteinExistence type="predicted"/>
<evidence type="ECO:0000313" key="3">
    <source>
        <dbReference type="Proteomes" id="UP000607653"/>
    </source>
</evidence>
<keyword evidence="3" id="KW-1185">Reference proteome</keyword>
<reference evidence="2 3" key="1">
    <citation type="journal article" date="2020" name="Mol. Biol. Evol.">
        <title>Distinct Expression and Methylation Patterns for Genes with Different Fates following a Single Whole-Genome Duplication in Flowering Plants.</title>
        <authorList>
            <person name="Shi T."/>
            <person name="Rahmani R.S."/>
            <person name="Gugger P.F."/>
            <person name="Wang M."/>
            <person name="Li H."/>
            <person name="Zhang Y."/>
            <person name="Li Z."/>
            <person name="Wang Q."/>
            <person name="Van de Peer Y."/>
            <person name="Marchal K."/>
            <person name="Chen J."/>
        </authorList>
    </citation>
    <scope>NUCLEOTIDE SEQUENCE [LARGE SCALE GENOMIC DNA]</scope>
    <source>
        <tissue evidence="2">Leaf</tissue>
    </source>
</reference>
<keyword evidence="1" id="KW-0472">Membrane</keyword>
<sequence length="144" mass="15966">MQRLAGGPSSRATDEFVIDIPLSQLRQSPRERTTVVDDLPVFAPSADVDRKHNTPRSRSSGKWVHIIPVIVLVCNLILWWFSHPVNVVIKDGNIVAVNRITLQPSNDTQANNANASPLTTPKEYFVSEELKANKEADTLGLVSR</sequence>
<dbReference type="PANTHER" id="PTHR34189:SF18">
    <property type="entry name" value="SERINE_THREONINE-KINASE RLCKVII PROTEIN"/>
    <property type="match status" value="1"/>
</dbReference>
<evidence type="ECO:0000313" key="2">
    <source>
        <dbReference type="EMBL" id="DAD26005.1"/>
    </source>
</evidence>
<dbReference type="EMBL" id="DUZY01000002">
    <property type="protein sequence ID" value="DAD26005.1"/>
    <property type="molecule type" value="Genomic_DNA"/>
</dbReference>
<protein>
    <submittedName>
        <fullName evidence="2">Uncharacterized protein</fullName>
    </submittedName>
</protein>
<dbReference type="Proteomes" id="UP000607653">
    <property type="component" value="Unassembled WGS sequence"/>
</dbReference>
<keyword evidence="1" id="KW-1133">Transmembrane helix</keyword>
<organism evidence="2 3">
    <name type="scientific">Nelumbo nucifera</name>
    <name type="common">Sacred lotus</name>
    <dbReference type="NCBI Taxonomy" id="4432"/>
    <lineage>
        <taxon>Eukaryota</taxon>
        <taxon>Viridiplantae</taxon>
        <taxon>Streptophyta</taxon>
        <taxon>Embryophyta</taxon>
        <taxon>Tracheophyta</taxon>
        <taxon>Spermatophyta</taxon>
        <taxon>Magnoliopsida</taxon>
        <taxon>Proteales</taxon>
        <taxon>Nelumbonaceae</taxon>
        <taxon>Nelumbo</taxon>
    </lineage>
</organism>
<feature type="transmembrane region" description="Helical" evidence="1">
    <location>
        <begin position="63"/>
        <end position="81"/>
    </location>
</feature>
<gene>
    <name evidence="2" type="ORF">HUJ06_027473</name>
</gene>
<evidence type="ECO:0000256" key="1">
    <source>
        <dbReference type="SAM" id="Phobius"/>
    </source>
</evidence>